<protein>
    <submittedName>
        <fullName evidence="2">N-acetyltransferase domain-containing protein</fullName>
    </submittedName>
</protein>
<name>A0AC35U319_9BILA</name>
<accession>A0AC35U319</accession>
<proteinExistence type="predicted"/>
<evidence type="ECO:0000313" key="2">
    <source>
        <dbReference type="WBParaSite" id="RSKR_0000696900.1"/>
    </source>
</evidence>
<dbReference type="Proteomes" id="UP000095286">
    <property type="component" value="Unplaced"/>
</dbReference>
<evidence type="ECO:0000313" key="1">
    <source>
        <dbReference type="Proteomes" id="UP000095286"/>
    </source>
</evidence>
<reference evidence="2" key="1">
    <citation type="submission" date="2016-11" db="UniProtKB">
        <authorList>
            <consortium name="WormBaseParasite"/>
        </authorList>
    </citation>
    <scope>IDENTIFICATION</scope>
    <source>
        <strain evidence="2">KR3021</strain>
    </source>
</reference>
<organism evidence="1 2">
    <name type="scientific">Rhabditophanes sp. KR3021</name>
    <dbReference type="NCBI Taxonomy" id="114890"/>
    <lineage>
        <taxon>Eukaryota</taxon>
        <taxon>Metazoa</taxon>
        <taxon>Ecdysozoa</taxon>
        <taxon>Nematoda</taxon>
        <taxon>Chromadorea</taxon>
        <taxon>Rhabditida</taxon>
        <taxon>Tylenchina</taxon>
        <taxon>Panagrolaimomorpha</taxon>
        <taxon>Strongyloidoidea</taxon>
        <taxon>Alloionematidae</taxon>
        <taxon>Rhabditophanes</taxon>
    </lineage>
</organism>
<sequence length="175" mass="20429">MTTLRSFACQDLLKFNNVNLDNMTETYGVDYYLNYLSMWPEYCMTAEDFDESIMGYVFGKSEEEGLPFHGHVTALTVCEDYRRLKLGTLFMNSLEQISKNQNCLFVDLFVRASNAPAIQMYHKLGYVQYRRLKDYYSGDRNEDALDMRKSLMKNCEIERVDQEGRKVGGGHKKNK</sequence>
<dbReference type="WBParaSite" id="RSKR_0000696900.1">
    <property type="protein sequence ID" value="RSKR_0000696900.1"/>
    <property type="gene ID" value="RSKR_0000696900"/>
</dbReference>